<evidence type="ECO:0000256" key="1">
    <source>
        <dbReference type="ARBA" id="ARBA00006129"/>
    </source>
</evidence>
<reference evidence="5" key="1">
    <citation type="journal article" date="2019" name="Int. J. Syst. Evol. Microbiol.">
        <title>The Global Catalogue of Microorganisms (GCM) 10K type strain sequencing project: providing services to taxonomists for standard genome sequencing and annotation.</title>
        <authorList>
            <consortium name="The Broad Institute Genomics Platform"/>
            <consortium name="The Broad Institute Genome Sequencing Center for Infectious Disease"/>
            <person name="Wu L."/>
            <person name="Ma J."/>
        </authorList>
    </citation>
    <scope>NUCLEOTIDE SEQUENCE [LARGE SCALE GENOMIC DNA]</scope>
    <source>
        <strain evidence="5">JCM 18304</strain>
    </source>
</reference>
<dbReference type="Pfam" id="PF02543">
    <property type="entry name" value="Carbam_trans_N"/>
    <property type="match status" value="2"/>
</dbReference>
<feature type="domain" description="Carbamoyltransferase C-terminal" evidence="3">
    <location>
        <begin position="435"/>
        <end position="611"/>
    </location>
</feature>
<organism evidence="4 5">
    <name type="scientific">Rugosimonospora acidiphila</name>
    <dbReference type="NCBI Taxonomy" id="556531"/>
    <lineage>
        <taxon>Bacteria</taxon>
        <taxon>Bacillati</taxon>
        <taxon>Actinomycetota</taxon>
        <taxon>Actinomycetes</taxon>
        <taxon>Micromonosporales</taxon>
        <taxon>Micromonosporaceae</taxon>
        <taxon>Rugosimonospora</taxon>
    </lineage>
</organism>
<evidence type="ECO:0000313" key="5">
    <source>
        <dbReference type="Proteomes" id="UP001501570"/>
    </source>
</evidence>
<proteinExistence type="inferred from homology"/>
<dbReference type="PANTHER" id="PTHR34847">
    <property type="entry name" value="NODULATION PROTEIN U"/>
    <property type="match status" value="1"/>
</dbReference>
<dbReference type="Gene3D" id="3.30.420.40">
    <property type="match status" value="2"/>
</dbReference>
<protein>
    <recommendedName>
        <fullName evidence="6">Carbamoyltransferase</fullName>
    </recommendedName>
</protein>
<dbReference type="InterPro" id="IPR003696">
    <property type="entry name" value="Carbtransf_dom"/>
</dbReference>
<evidence type="ECO:0008006" key="6">
    <source>
        <dbReference type="Google" id="ProtNLM"/>
    </source>
</evidence>
<dbReference type="Proteomes" id="UP001501570">
    <property type="component" value="Unassembled WGS sequence"/>
</dbReference>
<dbReference type="Gene3D" id="3.90.870.20">
    <property type="entry name" value="Carbamoyltransferase, C-terminal domain"/>
    <property type="match status" value="1"/>
</dbReference>
<dbReference type="Pfam" id="PF16861">
    <property type="entry name" value="Carbam_trans_C"/>
    <property type="match status" value="1"/>
</dbReference>
<sequence>MVSQSARIPSLSRRAGDCYASTTEPEVNVRSEDGSVTLYLGVHSLASHDGSVAMFDDAQHRVTALEEERVTRDKHSVGRAPMHALAAIASEHHVDFASPELQFARPWFQGTPMRVSDERTGAERTEIVATDTPDDIHEMLARLNEPAPVQPTVLVRHHLAHALVAAWQSPYDSGVALVCDGYGDGESGSSWTFARGQVPVRLDSIPVDDSLGEMYAAVTRYLGLGTHAEGRTMALAAYADGADTFDCVAIGPEGWRVNLAPEPGTIFSPTRRAWLRHLEFRFGPPVPRSYWSATLGADASTLADDATFQRAVAVAGLAQRTLEAAVGEWLAAVSSRHPETPLVLGGGVFLNCAMNGALRRRFPGLRMFFCPLAGDAGTSIGAAIGAMASLAGRWPDRHPHLDLGLSFPDAHIEPLLRQSGVDFIDAGDELPQRVADLLRRGALVGVFHGRSEFGPRALGQRSLLALADGTATAARVNAAKQRALWRPLAPVVREADVAQFLAAPRAHSAEDLRYMIVAMSVADQFAAAHPAVTHVDGTARALAVGPSGSGGQVFLDAVLSGLAGGGAPAVLINTSLNDAAEPMVLTPKDALRYALASPLDALAIGGFLVTKRGR</sequence>
<dbReference type="InterPro" id="IPR031730">
    <property type="entry name" value="Carbam_trans_C"/>
</dbReference>
<feature type="domain" description="Carbamoyltransferase" evidence="2">
    <location>
        <begin position="150"/>
        <end position="240"/>
    </location>
</feature>
<dbReference type="EMBL" id="BAABJQ010000033">
    <property type="protein sequence ID" value="GAA5198447.1"/>
    <property type="molecule type" value="Genomic_DNA"/>
</dbReference>
<comment type="similarity">
    <text evidence="1">Belongs to the NodU/CmcH family.</text>
</comment>
<dbReference type="CDD" id="cd24033">
    <property type="entry name" value="ASKHA_NBD_NodU_CmcH-like_N"/>
    <property type="match status" value="1"/>
</dbReference>
<evidence type="ECO:0000259" key="2">
    <source>
        <dbReference type="Pfam" id="PF02543"/>
    </source>
</evidence>
<feature type="domain" description="Carbamoyltransferase" evidence="2">
    <location>
        <begin position="313"/>
        <end position="384"/>
    </location>
</feature>
<dbReference type="SUPFAM" id="SSF53067">
    <property type="entry name" value="Actin-like ATPase domain"/>
    <property type="match status" value="1"/>
</dbReference>
<dbReference type="InterPro" id="IPR043129">
    <property type="entry name" value="ATPase_NBD"/>
</dbReference>
<name>A0ABP9SNP0_9ACTN</name>
<dbReference type="InterPro" id="IPR051338">
    <property type="entry name" value="NodU/CmcH_Carbamoyltrnsfr"/>
</dbReference>
<dbReference type="PANTHER" id="PTHR34847:SF1">
    <property type="entry name" value="NODULATION PROTEIN U"/>
    <property type="match status" value="1"/>
</dbReference>
<accession>A0ABP9SNP0</accession>
<keyword evidence="5" id="KW-1185">Reference proteome</keyword>
<evidence type="ECO:0000259" key="3">
    <source>
        <dbReference type="Pfam" id="PF16861"/>
    </source>
</evidence>
<gene>
    <name evidence="4" type="ORF">GCM10023322_71910</name>
</gene>
<comment type="caution">
    <text evidence="4">The sequence shown here is derived from an EMBL/GenBank/DDBJ whole genome shotgun (WGS) entry which is preliminary data.</text>
</comment>
<evidence type="ECO:0000313" key="4">
    <source>
        <dbReference type="EMBL" id="GAA5198447.1"/>
    </source>
</evidence>
<dbReference type="InterPro" id="IPR038152">
    <property type="entry name" value="Carbam_trans_C_sf"/>
</dbReference>